<evidence type="ECO:0000256" key="5">
    <source>
        <dbReference type="ARBA" id="ARBA00023136"/>
    </source>
</evidence>
<organism evidence="8">
    <name type="scientific">Medioppia subpectinata</name>
    <dbReference type="NCBI Taxonomy" id="1979941"/>
    <lineage>
        <taxon>Eukaryota</taxon>
        <taxon>Metazoa</taxon>
        <taxon>Ecdysozoa</taxon>
        <taxon>Arthropoda</taxon>
        <taxon>Chelicerata</taxon>
        <taxon>Arachnida</taxon>
        <taxon>Acari</taxon>
        <taxon>Acariformes</taxon>
        <taxon>Sarcoptiformes</taxon>
        <taxon>Oribatida</taxon>
        <taxon>Brachypylina</taxon>
        <taxon>Oppioidea</taxon>
        <taxon>Oppiidae</taxon>
        <taxon>Medioppia</taxon>
    </lineage>
</organism>
<dbReference type="PANTHER" id="PTHR12308">
    <property type="entry name" value="ANOCTAMIN"/>
    <property type="match status" value="1"/>
</dbReference>
<feature type="non-terminal residue" evidence="8">
    <location>
        <position position="1"/>
    </location>
</feature>
<name>A0A7R9LV70_9ACAR</name>
<dbReference type="Pfam" id="PF04547">
    <property type="entry name" value="Anoctamin"/>
    <property type="match status" value="2"/>
</dbReference>
<evidence type="ECO:0000256" key="3">
    <source>
        <dbReference type="ARBA" id="ARBA00022692"/>
    </source>
</evidence>
<evidence type="ECO:0000256" key="4">
    <source>
        <dbReference type="ARBA" id="ARBA00022989"/>
    </source>
</evidence>
<evidence type="ECO:0000256" key="1">
    <source>
        <dbReference type="ARBA" id="ARBA00004141"/>
    </source>
</evidence>
<reference evidence="8" key="1">
    <citation type="submission" date="2020-11" db="EMBL/GenBank/DDBJ databases">
        <authorList>
            <person name="Tran Van P."/>
        </authorList>
    </citation>
    <scope>NUCLEOTIDE SEQUENCE</scope>
</reference>
<accession>A0A7R9LV70</accession>
<feature type="non-terminal residue" evidence="8">
    <location>
        <position position="137"/>
    </location>
</feature>
<keyword evidence="3 6" id="KW-0812">Transmembrane</keyword>
<feature type="transmembrane region" description="Helical" evidence="6">
    <location>
        <begin position="88"/>
        <end position="103"/>
    </location>
</feature>
<evidence type="ECO:0000259" key="7">
    <source>
        <dbReference type="Pfam" id="PF04547"/>
    </source>
</evidence>
<comment type="similarity">
    <text evidence="2 6">Belongs to the anoctamin family.</text>
</comment>
<dbReference type="Proteomes" id="UP000759131">
    <property type="component" value="Unassembled WGS sequence"/>
</dbReference>
<sequence>WSTIFLQKWRHNSQQLIHGWNSTFNRFETGDEQLVRRPLFRDRSFTDSLSVETERKLFKYFITYPIIGFCLLFIFGVMIAVFRFQLQFMNSFLSLFYIAFYIGDMDKLQEQLATLLITRQVIGNIKESIVPFVWESY</sequence>
<comment type="subcellular location">
    <subcellularLocation>
        <location evidence="1 6">Membrane</location>
        <topology evidence="1 6">Multi-pass membrane protein</topology>
    </subcellularLocation>
</comment>
<feature type="domain" description="Anoctamin transmembrane" evidence="7">
    <location>
        <begin position="84"/>
        <end position="136"/>
    </location>
</feature>
<keyword evidence="9" id="KW-1185">Reference proteome</keyword>
<evidence type="ECO:0000313" key="8">
    <source>
        <dbReference type="EMBL" id="CAD7648522.1"/>
    </source>
</evidence>
<dbReference type="OrthoDB" id="296386at2759"/>
<evidence type="ECO:0000256" key="2">
    <source>
        <dbReference type="ARBA" id="ARBA00009671"/>
    </source>
</evidence>
<feature type="transmembrane region" description="Helical" evidence="6">
    <location>
        <begin position="61"/>
        <end position="82"/>
    </location>
</feature>
<comment type="caution">
    <text evidence="6">Lacks conserved residue(s) required for the propagation of feature annotation.</text>
</comment>
<dbReference type="GO" id="GO:0005254">
    <property type="term" value="F:chloride channel activity"/>
    <property type="evidence" value="ECO:0007669"/>
    <property type="project" value="TreeGrafter"/>
</dbReference>
<dbReference type="InterPro" id="IPR049452">
    <property type="entry name" value="Anoctamin_TM"/>
</dbReference>
<dbReference type="EMBL" id="CAJPIZ010043727">
    <property type="protein sequence ID" value="CAG2122028.1"/>
    <property type="molecule type" value="Genomic_DNA"/>
</dbReference>
<dbReference type="PANTHER" id="PTHR12308:SF51">
    <property type="entry name" value="ANOCTAMIN-8"/>
    <property type="match status" value="1"/>
</dbReference>
<evidence type="ECO:0000256" key="6">
    <source>
        <dbReference type="RuleBase" id="RU280814"/>
    </source>
</evidence>
<dbReference type="InterPro" id="IPR007632">
    <property type="entry name" value="Anoctamin"/>
</dbReference>
<keyword evidence="5 6" id="KW-0472">Membrane</keyword>
<keyword evidence="4 6" id="KW-1133">Transmembrane helix</keyword>
<protein>
    <recommendedName>
        <fullName evidence="6">Anoctamin</fullName>
    </recommendedName>
</protein>
<proteinExistence type="inferred from homology"/>
<dbReference type="AlphaFoldDB" id="A0A7R9LV70"/>
<dbReference type="EMBL" id="OC898302">
    <property type="protein sequence ID" value="CAD7648522.1"/>
    <property type="molecule type" value="Genomic_DNA"/>
</dbReference>
<evidence type="ECO:0000313" key="9">
    <source>
        <dbReference type="Proteomes" id="UP000759131"/>
    </source>
</evidence>
<gene>
    <name evidence="8" type="ORF">OSB1V03_LOCUS21974</name>
</gene>
<dbReference type="GO" id="GO:0005886">
    <property type="term" value="C:plasma membrane"/>
    <property type="evidence" value="ECO:0007669"/>
    <property type="project" value="TreeGrafter"/>
</dbReference>
<feature type="domain" description="Anoctamin transmembrane" evidence="7">
    <location>
        <begin position="1"/>
        <end position="82"/>
    </location>
</feature>